<keyword evidence="2" id="KW-0808">Transferase</keyword>
<feature type="domain" description="Carbohydrate kinase FGGY N-terminal" evidence="4">
    <location>
        <begin position="5"/>
        <end position="236"/>
    </location>
</feature>
<evidence type="ECO:0000256" key="2">
    <source>
        <dbReference type="ARBA" id="ARBA00022679"/>
    </source>
</evidence>
<name>A0A7V3J950_UNCC3</name>
<protein>
    <recommendedName>
        <fullName evidence="4">Carbohydrate kinase FGGY N-terminal domain-containing protein</fullName>
    </recommendedName>
</protein>
<organism evidence="5">
    <name type="scientific">candidate division CPR3 bacterium</name>
    <dbReference type="NCBI Taxonomy" id="2268181"/>
    <lineage>
        <taxon>Bacteria</taxon>
        <taxon>Bacteria division CPR3</taxon>
    </lineage>
</organism>
<keyword evidence="3" id="KW-0418">Kinase</keyword>
<dbReference type="InterPro" id="IPR018484">
    <property type="entry name" value="FGGY_N"/>
</dbReference>
<evidence type="ECO:0000313" key="5">
    <source>
        <dbReference type="EMBL" id="HFZ08641.1"/>
    </source>
</evidence>
<evidence type="ECO:0000259" key="4">
    <source>
        <dbReference type="Pfam" id="PF00370"/>
    </source>
</evidence>
<dbReference type="PANTHER" id="PTHR43095">
    <property type="entry name" value="SUGAR KINASE"/>
    <property type="match status" value="1"/>
</dbReference>
<dbReference type="SUPFAM" id="SSF53067">
    <property type="entry name" value="Actin-like ATPase domain"/>
    <property type="match status" value="1"/>
</dbReference>
<dbReference type="AlphaFoldDB" id="A0A7V3J950"/>
<gene>
    <name evidence="5" type="ORF">ENV41_00705</name>
</gene>
<dbReference type="InterPro" id="IPR050406">
    <property type="entry name" value="FGGY_Carb_Kinase"/>
</dbReference>
<evidence type="ECO:0000256" key="1">
    <source>
        <dbReference type="ARBA" id="ARBA00009156"/>
    </source>
</evidence>
<comment type="caution">
    <text evidence="5">The sequence shown here is derived from an EMBL/GenBank/DDBJ whole genome shotgun (WGS) entry which is preliminary data.</text>
</comment>
<sequence>MKRFLLVDFGATRIKTAVVDLNSGKLSSFGNFTCPPNVSKKLGQYELSLKLVKERFRKICESYSDKRIEGIMLCSQMHGFIILDKNNEPLTEYISWMDERSLEPVKGISTYDLIRKNLGGQFLKITGMNPRPGLPFMNILHLARQGKLTRHCKVLSLPEWLVNRSTGLVHDTMAASLGFYDISMRKYSKELVNFAESEAGVKFIFNKVVSDIEVAGYWKDIPVYTAVGDLQCAIFGAGNILNTTVSVNIGTGSQVSVIVKDRPKFEIEARPYFGGNYLKTVTHIPAGRALAVFLGLINDQKVRVWKEIKKLKVSDIVSSSLNFDLAVFKSAWNYSSGGSIGNIHEGNFNRKNYLASLIKNLLNQYVVISKELVEKDKTYIYILSGGIPKRIPVIKKAFSKMTGTKVIQTSNNIDETIHGLRKLAIGLR</sequence>
<dbReference type="CDD" id="cd07777">
    <property type="entry name" value="ASKHA_NBD_FGGY_SHK"/>
    <property type="match status" value="1"/>
</dbReference>
<comment type="similarity">
    <text evidence="1">Belongs to the FGGY kinase family.</text>
</comment>
<dbReference type="Gene3D" id="3.30.420.40">
    <property type="match status" value="1"/>
</dbReference>
<dbReference type="EMBL" id="DTGG01000022">
    <property type="protein sequence ID" value="HFZ08641.1"/>
    <property type="molecule type" value="Genomic_DNA"/>
</dbReference>
<accession>A0A7V3J950</accession>
<dbReference type="InterPro" id="IPR043129">
    <property type="entry name" value="ATPase_NBD"/>
</dbReference>
<proteinExistence type="inferred from homology"/>
<dbReference type="Pfam" id="PF00370">
    <property type="entry name" value="FGGY_N"/>
    <property type="match status" value="1"/>
</dbReference>
<dbReference type="GO" id="GO:0005975">
    <property type="term" value="P:carbohydrate metabolic process"/>
    <property type="evidence" value="ECO:0007669"/>
    <property type="project" value="InterPro"/>
</dbReference>
<reference evidence="5" key="1">
    <citation type="journal article" date="2020" name="mSystems">
        <title>Genome- and Community-Level Interaction Insights into Carbon Utilization and Element Cycling Functions of Hydrothermarchaeota in Hydrothermal Sediment.</title>
        <authorList>
            <person name="Zhou Z."/>
            <person name="Liu Y."/>
            <person name="Xu W."/>
            <person name="Pan J."/>
            <person name="Luo Z.H."/>
            <person name="Li M."/>
        </authorList>
    </citation>
    <scope>NUCLEOTIDE SEQUENCE [LARGE SCALE GENOMIC DNA]</scope>
    <source>
        <strain evidence="5">SpSt-757</strain>
    </source>
</reference>
<evidence type="ECO:0000256" key="3">
    <source>
        <dbReference type="ARBA" id="ARBA00022777"/>
    </source>
</evidence>
<dbReference type="GO" id="GO:0016301">
    <property type="term" value="F:kinase activity"/>
    <property type="evidence" value="ECO:0007669"/>
    <property type="project" value="UniProtKB-KW"/>
</dbReference>